<feature type="region of interest" description="Disordered" evidence="1">
    <location>
        <begin position="538"/>
        <end position="557"/>
    </location>
</feature>
<name>A0AAD9P0X3_RIDPI</name>
<evidence type="ECO:0000256" key="1">
    <source>
        <dbReference type="SAM" id="MobiDB-lite"/>
    </source>
</evidence>
<evidence type="ECO:0000313" key="2">
    <source>
        <dbReference type="EMBL" id="KAK2186113.1"/>
    </source>
</evidence>
<dbReference type="PANTHER" id="PTHR46984">
    <property type="entry name" value="LEUCINE-RICH REPEAT-CONTAINING PROTEIN 71"/>
    <property type="match status" value="1"/>
</dbReference>
<feature type="compositionally biased region" description="Basic and acidic residues" evidence="1">
    <location>
        <begin position="343"/>
        <end position="355"/>
    </location>
</feature>
<feature type="compositionally biased region" description="Basic and acidic residues" evidence="1">
    <location>
        <begin position="109"/>
        <end position="120"/>
    </location>
</feature>
<reference evidence="2" key="1">
    <citation type="journal article" date="2023" name="Mol. Biol. Evol.">
        <title>Third-Generation Sequencing Reveals the Adaptive Role of the Epigenome in Three Deep-Sea Polychaetes.</title>
        <authorList>
            <person name="Perez M."/>
            <person name="Aroh O."/>
            <person name="Sun Y."/>
            <person name="Lan Y."/>
            <person name="Juniper S.K."/>
            <person name="Young C.R."/>
            <person name="Angers B."/>
            <person name="Qian P.Y."/>
        </authorList>
    </citation>
    <scope>NUCLEOTIDE SEQUENCE</scope>
    <source>
        <strain evidence="2">R07B-5</strain>
    </source>
</reference>
<feature type="region of interest" description="Disordered" evidence="1">
    <location>
        <begin position="1"/>
        <end position="41"/>
    </location>
</feature>
<gene>
    <name evidence="2" type="ORF">NP493_214g00022</name>
</gene>
<feature type="region of interest" description="Disordered" evidence="1">
    <location>
        <begin position="326"/>
        <end position="442"/>
    </location>
</feature>
<dbReference type="PANTHER" id="PTHR46984:SF1">
    <property type="entry name" value="LEUCINE-RICH REPEAT-CONTAINING PROTEIN 71"/>
    <property type="match status" value="1"/>
</dbReference>
<dbReference type="SMART" id="SM00368">
    <property type="entry name" value="LRR_RI"/>
    <property type="match status" value="5"/>
</dbReference>
<feature type="compositionally biased region" description="Basic and acidic residues" evidence="1">
    <location>
        <begin position="1"/>
        <end position="14"/>
    </location>
</feature>
<accession>A0AAD9P0X3</accession>
<dbReference type="Gene3D" id="3.80.10.10">
    <property type="entry name" value="Ribonuclease Inhibitor"/>
    <property type="match status" value="2"/>
</dbReference>
<dbReference type="Pfam" id="PF13516">
    <property type="entry name" value="LRR_6"/>
    <property type="match status" value="4"/>
</dbReference>
<dbReference type="SUPFAM" id="SSF52047">
    <property type="entry name" value="RNI-like"/>
    <property type="match status" value="2"/>
</dbReference>
<organism evidence="2 3">
    <name type="scientific">Ridgeia piscesae</name>
    <name type="common">Tubeworm</name>
    <dbReference type="NCBI Taxonomy" id="27915"/>
    <lineage>
        <taxon>Eukaryota</taxon>
        <taxon>Metazoa</taxon>
        <taxon>Spiralia</taxon>
        <taxon>Lophotrochozoa</taxon>
        <taxon>Annelida</taxon>
        <taxon>Polychaeta</taxon>
        <taxon>Sedentaria</taxon>
        <taxon>Canalipalpata</taxon>
        <taxon>Sabellida</taxon>
        <taxon>Siboglinidae</taxon>
        <taxon>Ridgeia</taxon>
    </lineage>
</organism>
<proteinExistence type="predicted"/>
<evidence type="ECO:0000313" key="3">
    <source>
        <dbReference type="Proteomes" id="UP001209878"/>
    </source>
</evidence>
<dbReference type="InterPro" id="IPR053040">
    <property type="entry name" value="LRR-containing_protein_71"/>
</dbReference>
<dbReference type="Proteomes" id="UP001209878">
    <property type="component" value="Unassembled WGS sequence"/>
</dbReference>
<feature type="compositionally biased region" description="Polar residues" evidence="1">
    <location>
        <begin position="416"/>
        <end position="441"/>
    </location>
</feature>
<dbReference type="EMBL" id="JAODUO010000212">
    <property type="protein sequence ID" value="KAK2186113.1"/>
    <property type="molecule type" value="Genomic_DNA"/>
</dbReference>
<evidence type="ECO:0008006" key="4">
    <source>
        <dbReference type="Google" id="ProtNLM"/>
    </source>
</evidence>
<feature type="compositionally biased region" description="Basic and acidic residues" evidence="1">
    <location>
        <begin position="77"/>
        <end position="91"/>
    </location>
</feature>
<feature type="compositionally biased region" description="Basic and acidic residues" evidence="1">
    <location>
        <begin position="24"/>
        <end position="34"/>
    </location>
</feature>
<dbReference type="AlphaFoldDB" id="A0AAD9P0X3"/>
<comment type="caution">
    <text evidence="2">The sequence shown here is derived from an EMBL/GenBank/DDBJ whole genome shotgun (WGS) entry which is preliminary data.</text>
</comment>
<feature type="region of interest" description="Disordered" evidence="1">
    <location>
        <begin position="61"/>
        <end position="120"/>
    </location>
</feature>
<feature type="compositionally biased region" description="Basic and acidic residues" evidence="1">
    <location>
        <begin position="326"/>
        <end position="335"/>
    </location>
</feature>
<protein>
    <recommendedName>
        <fullName evidence="4">Leucine-rich repeat-containing protein 71-like</fullName>
    </recommendedName>
</protein>
<dbReference type="InterPro" id="IPR032675">
    <property type="entry name" value="LRR_dom_sf"/>
</dbReference>
<feature type="compositionally biased region" description="Basic and acidic residues" evidence="1">
    <location>
        <begin position="548"/>
        <end position="557"/>
    </location>
</feature>
<keyword evidence="3" id="KW-1185">Reference proteome</keyword>
<dbReference type="InterPro" id="IPR001611">
    <property type="entry name" value="Leu-rich_rpt"/>
</dbReference>
<feature type="compositionally biased region" description="Basic and acidic residues" evidence="1">
    <location>
        <begin position="373"/>
        <end position="399"/>
    </location>
</feature>
<sequence length="557" mass="61651">MGKRIEKAFAKDGKVQSASGPQSAHEDDPNRTPEPHVCTGHFHTDFTELCKRSGMVVIPTVVPRPRRPPSPQPVAVIEEKTKPGRKDDKKNAPPPPPEPEPETDLTENGEPKEPPPKTYTMKDKFEYFKPCVQVEMDNPDKQETVTEVFIRGWRVDVPMINIFKQCWPKMDKLHSITLWNTGLTDETLEILASIIPMCANLRNLSVEGSPVKSEAFHLLMKEESPVQHLSLRYNGITDIGAEHLGKALGTVQFQNMKLLTLNLNGNKITDKGVQFFATALRTNRTLLCLGLASNQISDKGAISLSKIFSQFPLTHEEILERRKLLSEKGGLEHQKSAMSPTNRRGDSRDRADRPGSVRSSHTTGGKPGKSAKNKKDGKTAADEKHDKTKGKKEQQDKTTKRASVVADTKSAAKKGAQTTKGVRTKVPSQQDTEHSIISSESTDSHEVINPLLDMVEHLDNGVIILSGNMTLISLNLAYNKIGEEGVKALWLAIGYQSSLALFNNKSGGGLMRLNLNKNNISKDSDSLQKLNAKMQMKDPFYQPPIHSPDQESLKSKA</sequence>